<keyword evidence="7" id="KW-0547">Nucleotide-binding</keyword>
<sequence length="1116" mass="122421">MPEAIPLVDATDIIRLVGAATFERAREYVRENRVVDTSYDADKRLAIGHVLGSDVQPYEATARLTQTHGQYSRPVLTTCTCPIRTDCKHVAAMLLFANQAHAQALLGAPSSLTEGGGDEGDGDGDETVAEPASQGARSPRPTARSTTAAPAASWRQQLDVLSSPAPLPSARLTPMGLQFELRERTRERSGRWGAPTGRPATEATTRRAETAAQGADDEHSSPYRLGVRPVTQSATGNWVRGSLTWTSLPYSLNRLGASPEQHRWFGQFQALHRSARDVYLPGSEADWLFLDDFGSPLLWPLLDEGRRLGIALVTGKREVDVTVAQEAGVTIAVSPGSAGGLRLDVEGVVGGVSHPAFHTGLVGEHGLYAWSFTPGLQVALGPASLGDEARRLLGSPSIDVPEGERDEFFREWFPRLAGAVPVVSRDSSVELPEILPPVLRLTATFGEGDVLTLAWSWDDNGTSKPLGAFPVPDDVEVVNATLKGLGAAEFAAEVLPLLEARNDIRVEIVGARPEYRELTETPHLTVTTVETDKRDWFDLGVMVTVEGRTIPFTPLFTALSRRQDKMLLVDKTYLSLKQPVFDELRRLISEAEELDEWETGELHINRYQASLWAELEELADHTEQDSRWRATVGALADVDGVPPVPVPASVSATLRPYQAEGFSWLAFLYEHELGGVLADDMGLGKTLQTLALVAHSRSTTSLPFLVVAPTSVVGNWVSEAARFTPGLRVHEVTATAAKSRLDLAVLVASGVDVVVTSYALFRLDFARYASVEWAGLVLDEAQMIKNRTSKAHRAAVELKAPFKLAITGTPMENDLFDLWSLFHVTAPGLLMTGLRFMEEYAKPVSLGDRPDLLARLRRRIRPLMLRRTKELVAPDLPEKQEQTIMVDLAPKHRKLYDLFLQRERQKLLGLVDDLDRNRFIVFRSLTLLRMLALDATLVDGEAYEGMPSSKLDVLIDELQDVIAGSHRALVFSQFTSYLSVVASRLSAEGIDYEYLDGSTLKRSDVVARFRDGTAPVFLISLKAGGFGLNLTEADYVFLLDPWWNPATEAQAVDRTHRIGQTSNVMVYRMIARGTIEEKVMELKEAKAKLFDAVMHDNDAAFGAALTADDIRGLLGP</sequence>
<dbReference type="GO" id="GO:0016787">
    <property type="term" value="F:hydrolase activity"/>
    <property type="evidence" value="ECO:0007669"/>
    <property type="project" value="UniProtKB-KW"/>
</dbReference>
<keyword evidence="2" id="KW-0479">Metal-binding</keyword>
<dbReference type="Gene3D" id="3.40.50.10810">
    <property type="entry name" value="Tandem AAA-ATPase domain"/>
    <property type="match status" value="1"/>
</dbReference>
<feature type="compositionally biased region" description="Acidic residues" evidence="3">
    <location>
        <begin position="116"/>
        <end position="128"/>
    </location>
</feature>
<dbReference type="InterPro" id="IPR027417">
    <property type="entry name" value="P-loop_NTPase"/>
</dbReference>
<evidence type="ECO:0000313" key="7">
    <source>
        <dbReference type="EMBL" id="RKR74416.1"/>
    </source>
</evidence>
<protein>
    <submittedName>
        <fullName evidence="7">SNF2 family DNA or RNA helicase</fullName>
    </submittedName>
</protein>
<proteinExistence type="predicted"/>
<dbReference type="SMART" id="SM00490">
    <property type="entry name" value="HELICc"/>
    <property type="match status" value="1"/>
</dbReference>
<dbReference type="CDD" id="cd18793">
    <property type="entry name" value="SF2_C_SNF"/>
    <property type="match status" value="1"/>
</dbReference>
<feature type="domain" description="Helicase ATP-binding" evidence="5">
    <location>
        <begin position="666"/>
        <end position="828"/>
    </location>
</feature>
<dbReference type="GO" id="GO:0004386">
    <property type="term" value="F:helicase activity"/>
    <property type="evidence" value="ECO:0007669"/>
    <property type="project" value="UniProtKB-KW"/>
</dbReference>
<keyword evidence="2" id="KW-0863">Zinc-finger</keyword>
<dbReference type="InterPro" id="IPR000330">
    <property type="entry name" value="SNF2_N"/>
</dbReference>
<dbReference type="Gene3D" id="3.40.50.300">
    <property type="entry name" value="P-loop containing nucleotide triphosphate hydrolases"/>
    <property type="match status" value="1"/>
</dbReference>
<dbReference type="InterPro" id="IPR001650">
    <property type="entry name" value="Helicase_C-like"/>
</dbReference>
<organism evidence="7 8">
    <name type="scientific">Frondihabitans australicus</name>
    <dbReference type="NCBI Taxonomy" id="386892"/>
    <lineage>
        <taxon>Bacteria</taxon>
        <taxon>Bacillati</taxon>
        <taxon>Actinomycetota</taxon>
        <taxon>Actinomycetes</taxon>
        <taxon>Micrococcales</taxon>
        <taxon>Microbacteriaceae</taxon>
        <taxon>Frondihabitans</taxon>
    </lineage>
</organism>
<evidence type="ECO:0000256" key="1">
    <source>
        <dbReference type="ARBA" id="ARBA00022801"/>
    </source>
</evidence>
<dbReference type="OrthoDB" id="9760715at2"/>
<dbReference type="AlphaFoldDB" id="A0A495IH65"/>
<dbReference type="PROSITE" id="PS51192">
    <property type="entry name" value="HELICASE_ATP_BIND_1"/>
    <property type="match status" value="1"/>
</dbReference>
<accession>A0A495IH65</accession>
<dbReference type="RefSeq" id="WP_121369164.1">
    <property type="nucleotide sequence ID" value="NZ_RBKS01000001.1"/>
</dbReference>
<dbReference type="PROSITE" id="PS51194">
    <property type="entry name" value="HELICASE_CTER"/>
    <property type="match status" value="1"/>
</dbReference>
<dbReference type="Proteomes" id="UP000280008">
    <property type="component" value="Unassembled WGS sequence"/>
</dbReference>
<feature type="region of interest" description="Disordered" evidence="3">
    <location>
        <begin position="183"/>
        <end position="224"/>
    </location>
</feature>
<reference evidence="7 8" key="1">
    <citation type="submission" date="2018-10" db="EMBL/GenBank/DDBJ databases">
        <title>Sequencing the genomes of 1000 actinobacteria strains.</title>
        <authorList>
            <person name="Klenk H.-P."/>
        </authorList>
    </citation>
    <scope>NUCLEOTIDE SEQUENCE [LARGE SCALE GENOMIC DNA]</scope>
    <source>
        <strain evidence="7 8">DSM 17894</strain>
    </source>
</reference>
<dbReference type="Pfam" id="PF00176">
    <property type="entry name" value="SNF2-rel_dom"/>
    <property type="match status" value="1"/>
</dbReference>
<dbReference type="PANTHER" id="PTHR10799">
    <property type="entry name" value="SNF2/RAD54 HELICASE FAMILY"/>
    <property type="match status" value="1"/>
</dbReference>
<dbReference type="InterPro" id="IPR014001">
    <property type="entry name" value="Helicase_ATP-bd"/>
</dbReference>
<evidence type="ECO:0000259" key="5">
    <source>
        <dbReference type="PROSITE" id="PS51192"/>
    </source>
</evidence>
<comment type="caution">
    <text evidence="7">The sequence shown here is derived from an EMBL/GenBank/DDBJ whole genome shotgun (WGS) entry which is preliminary data.</text>
</comment>
<dbReference type="GO" id="GO:0005524">
    <property type="term" value="F:ATP binding"/>
    <property type="evidence" value="ECO:0007669"/>
    <property type="project" value="InterPro"/>
</dbReference>
<feature type="compositionally biased region" description="Low complexity" evidence="3">
    <location>
        <begin position="136"/>
        <end position="153"/>
    </location>
</feature>
<name>A0A495IH65_9MICO</name>
<feature type="domain" description="SWIM-type" evidence="4">
    <location>
        <begin position="71"/>
        <end position="98"/>
    </location>
</feature>
<evidence type="ECO:0000256" key="3">
    <source>
        <dbReference type="SAM" id="MobiDB-lite"/>
    </source>
</evidence>
<dbReference type="SUPFAM" id="SSF52540">
    <property type="entry name" value="P-loop containing nucleoside triphosphate hydrolases"/>
    <property type="match status" value="2"/>
</dbReference>
<gene>
    <name evidence="7" type="ORF">C8E83_1528</name>
</gene>
<feature type="region of interest" description="Disordered" evidence="3">
    <location>
        <begin position="109"/>
        <end position="155"/>
    </location>
</feature>
<evidence type="ECO:0000259" key="6">
    <source>
        <dbReference type="PROSITE" id="PS51194"/>
    </source>
</evidence>
<dbReference type="GO" id="GO:0008270">
    <property type="term" value="F:zinc ion binding"/>
    <property type="evidence" value="ECO:0007669"/>
    <property type="project" value="UniProtKB-KW"/>
</dbReference>
<keyword evidence="7" id="KW-0347">Helicase</keyword>
<evidence type="ECO:0000259" key="4">
    <source>
        <dbReference type="PROSITE" id="PS50966"/>
    </source>
</evidence>
<evidence type="ECO:0000256" key="2">
    <source>
        <dbReference type="PROSITE-ProRule" id="PRU00325"/>
    </source>
</evidence>
<keyword evidence="8" id="KW-1185">Reference proteome</keyword>
<dbReference type="Pfam" id="PF00271">
    <property type="entry name" value="Helicase_C"/>
    <property type="match status" value="1"/>
</dbReference>
<dbReference type="InterPro" id="IPR007527">
    <property type="entry name" value="Znf_SWIM"/>
</dbReference>
<keyword evidence="1" id="KW-0378">Hydrolase</keyword>
<dbReference type="EMBL" id="RBKS01000001">
    <property type="protein sequence ID" value="RKR74416.1"/>
    <property type="molecule type" value="Genomic_DNA"/>
</dbReference>
<feature type="domain" description="Helicase C-terminal" evidence="6">
    <location>
        <begin position="950"/>
        <end position="1100"/>
    </location>
</feature>
<dbReference type="InterPro" id="IPR049730">
    <property type="entry name" value="SNF2/RAD54-like_C"/>
</dbReference>
<feature type="compositionally biased region" description="Low complexity" evidence="3">
    <location>
        <begin position="193"/>
        <end position="203"/>
    </location>
</feature>
<dbReference type="InterPro" id="IPR038718">
    <property type="entry name" value="SNF2-like_sf"/>
</dbReference>
<keyword evidence="7" id="KW-0067">ATP-binding</keyword>
<keyword evidence="2" id="KW-0862">Zinc</keyword>
<evidence type="ECO:0000313" key="8">
    <source>
        <dbReference type="Proteomes" id="UP000280008"/>
    </source>
</evidence>
<dbReference type="PROSITE" id="PS50966">
    <property type="entry name" value="ZF_SWIM"/>
    <property type="match status" value="1"/>
</dbReference>
<dbReference type="SMART" id="SM00487">
    <property type="entry name" value="DEXDc"/>
    <property type="match status" value="1"/>
</dbReference>